<feature type="domain" description="DDHD" evidence="3">
    <location>
        <begin position="496"/>
        <end position="743"/>
    </location>
</feature>
<dbReference type="SMART" id="SM01127">
    <property type="entry name" value="DDHD"/>
    <property type="match status" value="1"/>
</dbReference>
<feature type="region of interest" description="Disordered" evidence="2">
    <location>
        <begin position="194"/>
        <end position="220"/>
    </location>
</feature>
<evidence type="ECO:0000256" key="1">
    <source>
        <dbReference type="ARBA" id="ARBA00038464"/>
    </source>
</evidence>
<organism evidence="4 5">
    <name type="scientific">Phodopus roborovskii</name>
    <name type="common">Roborovski's desert hamster</name>
    <name type="synonym">Cricetulus roborovskii</name>
    <dbReference type="NCBI Taxonomy" id="109678"/>
    <lineage>
        <taxon>Eukaryota</taxon>
        <taxon>Metazoa</taxon>
        <taxon>Chordata</taxon>
        <taxon>Craniata</taxon>
        <taxon>Vertebrata</taxon>
        <taxon>Euteleostomi</taxon>
        <taxon>Mammalia</taxon>
        <taxon>Eutheria</taxon>
        <taxon>Euarchontoglires</taxon>
        <taxon>Glires</taxon>
        <taxon>Rodentia</taxon>
        <taxon>Myomorpha</taxon>
        <taxon>Muroidea</taxon>
        <taxon>Cricetidae</taxon>
        <taxon>Cricetinae</taxon>
        <taxon>Phodopus</taxon>
    </lineage>
</organism>
<name>A0AAU9YXK7_PHORO</name>
<dbReference type="PANTHER" id="PTHR23509">
    <property type="entry name" value="PA-PL1 PHOSPHOLIPASE FAMILY"/>
    <property type="match status" value="1"/>
</dbReference>
<proteinExistence type="inferred from homology"/>
<feature type="compositionally biased region" description="Basic and acidic residues" evidence="2">
    <location>
        <begin position="661"/>
        <end position="672"/>
    </location>
</feature>
<reference evidence="4" key="1">
    <citation type="submission" date="2022-06" db="EMBL/GenBank/DDBJ databases">
        <authorList>
            <person name="Andreotti S."/>
            <person name="Wyler E."/>
        </authorList>
    </citation>
    <scope>NUCLEOTIDE SEQUENCE</scope>
</reference>
<dbReference type="PROSITE" id="PS51043">
    <property type="entry name" value="DDHD"/>
    <property type="match status" value="1"/>
</dbReference>
<evidence type="ECO:0000313" key="4">
    <source>
        <dbReference type="EMBL" id="CAH6779117.1"/>
    </source>
</evidence>
<feature type="compositionally biased region" description="Polar residues" evidence="2">
    <location>
        <begin position="595"/>
        <end position="611"/>
    </location>
</feature>
<comment type="similarity">
    <text evidence="1">Belongs to the PA-PLA1 family.</text>
</comment>
<evidence type="ECO:0000259" key="3">
    <source>
        <dbReference type="PROSITE" id="PS51043"/>
    </source>
</evidence>
<dbReference type="EMBL" id="CALSGD010000529">
    <property type="protein sequence ID" value="CAH6779117.1"/>
    <property type="molecule type" value="Genomic_DNA"/>
</dbReference>
<feature type="compositionally biased region" description="Gly residues" evidence="2">
    <location>
        <begin position="119"/>
        <end position="129"/>
    </location>
</feature>
<dbReference type="GO" id="GO:0004620">
    <property type="term" value="F:phospholipase activity"/>
    <property type="evidence" value="ECO:0007669"/>
    <property type="project" value="TreeGrafter"/>
</dbReference>
<feature type="region of interest" description="Disordered" evidence="2">
    <location>
        <begin position="585"/>
        <end position="611"/>
    </location>
</feature>
<evidence type="ECO:0000256" key="2">
    <source>
        <dbReference type="SAM" id="MobiDB-lite"/>
    </source>
</evidence>
<dbReference type="InterPro" id="IPR004177">
    <property type="entry name" value="DDHD_dom"/>
</dbReference>
<feature type="region of interest" description="Disordered" evidence="2">
    <location>
        <begin position="95"/>
        <end position="143"/>
    </location>
</feature>
<dbReference type="GO" id="GO:0005737">
    <property type="term" value="C:cytoplasm"/>
    <property type="evidence" value="ECO:0007669"/>
    <property type="project" value="TreeGrafter"/>
</dbReference>
<comment type="caution">
    <text evidence="4">The sequence shown here is derived from an EMBL/GenBank/DDBJ whole genome shotgun (WGS) entry which is preliminary data.</text>
</comment>
<dbReference type="GO" id="GO:0046872">
    <property type="term" value="F:metal ion binding"/>
    <property type="evidence" value="ECO:0007669"/>
    <property type="project" value="InterPro"/>
</dbReference>
<feature type="compositionally biased region" description="Polar residues" evidence="2">
    <location>
        <begin position="651"/>
        <end position="660"/>
    </location>
</feature>
<accession>A0AAU9YXK7</accession>
<gene>
    <name evidence="4" type="primary">Ddhd1</name>
    <name evidence="4" type="ORF">PHOROB_LOCUS2741</name>
</gene>
<protein>
    <submittedName>
        <fullName evidence="4">Ddhd1 protein</fullName>
    </submittedName>
</protein>
<dbReference type="InterPro" id="IPR058055">
    <property type="entry name" value="PA-PLA1"/>
</dbReference>
<feature type="region of interest" description="Disordered" evidence="2">
    <location>
        <begin position="1"/>
        <end position="28"/>
    </location>
</feature>
<sequence>MNYPGRGAPRSPERNGRGGGAWELGSDAAGTFGGGGGGCCFEHQPGDGLPLALLRAEPLHLAPGTDDLSHLALDSCLSDENYDFSSAESGSSLRYYSEGESAGGGSSSSPPPPLVTPNSGGGGAAGGVPGERKRARPGSSAARHRYEVVTELGPEEVRWFYKEDKKTWKPFIGYDSLRIELAFRTLLQTTGARARAGGRDGDPVCGPASSSGEEDDEDRACGFCPRSAGPEPEMEELVTIEPVCVRGGLYEVDVTQGECYPVYWNPSSSGTRLHRGYVEEATLEDKPSQTSHIVFVVHGIGQKMDQGRIIKNTAMMREAARKIEERHFSNHATHVEFLPVEWRSKLTLDGDTVDSITPDKVRGLRDMLNSSAMDIMYYTSPLYRDELVKGLQQELNRLYSLFCSRNPDFEEKGGKVSIVSHSLGCVITYDIMTGWNPVRLYEQLLQKEEELPDERWMSYEERHLLDELYITKRRLREIEERLHGLKASSITQTPALKFKVENFFCMGSPLAVFLALRGIRPGNTGSQDHILPREICNRLLNIFHPTDPVAYRLEPLILKHYSNISPVQIHWYNTSNPLPYEHMKPNFLNPAKEPTSASESESIANIPSPVTSPVLSRRHYGESITNIGKASILGAASIGKGLGGMLFSRFGRSSASQPSETSKDTMEEEKKPVPSPSTTTVATQTLPHSSSGFLDSALELEHRIDFELREGLVESRYWSAVTSHTAYWSSLDVALFLLTFMYKHEHDEDAKPNLDPI</sequence>
<evidence type="ECO:0000313" key="5">
    <source>
        <dbReference type="Proteomes" id="UP001152836"/>
    </source>
</evidence>
<dbReference type="PANTHER" id="PTHR23509:SF32">
    <property type="entry name" value="PHOSPHOLIPASE DDHD1"/>
    <property type="match status" value="1"/>
</dbReference>
<dbReference type="Pfam" id="PF02862">
    <property type="entry name" value="DDHD"/>
    <property type="match status" value="1"/>
</dbReference>
<dbReference type="Proteomes" id="UP001152836">
    <property type="component" value="Unassembled WGS sequence"/>
</dbReference>
<feature type="region of interest" description="Disordered" evidence="2">
    <location>
        <begin position="651"/>
        <end position="688"/>
    </location>
</feature>
<keyword evidence="5" id="KW-1185">Reference proteome</keyword>
<dbReference type="AlphaFoldDB" id="A0AAU9YXK7"/>